<evidence type="ECO:0000256" key="1">
    <source>
        <dbReference type="SAM" id="Phobius"/>
    </source>
</evidence>
<dbReference type="EMBL" id="JAUSUK010000002">
    <property type="protein sequence ID" value="MDQ0326912.1"/>
    <property type="molecule type" value="Genomic_DNA"/>
</dbReference>
<gene>
    <name evidence="2" type="ORF">J2R99_002781</name>
</gene>
<keyword evidence="1" id="KW-0812">Transmembrane</keyword>
<reference evidence="2 3" key="1">
    <citation type="submission" date="2023-07" db="EMBL/GenBank/DDBJ databases">
        <title>Genomic Encyclopedia of Type Strains, Phase IV (KMG-IV): sequencing the most valuable type-strain genomes for metagenomic binning, comparative biology and taxonomic classification.</title>
        <authorList>
            <person name="Goeker M."/>
        </authorList>
    </citation>
    <scope>NUCLEOTIDE SEQUENCE [LARGE SCALE GENOMIC DNA]</scope>
    <source>
        <strain evidence="2 3">DSM 11549</strain>
    </source>
</reference>
<accession>A0ABU0C9N1</accession>
<organism evidence="2 3">
    <name type="scientific">Rhodopseudomonas julia</name>
    <dbReference type="NCBI Taxonomy" id="200617"/>
    <lineage>
        <taxon>Bacteria</taxon>
        <taxon>Pseudomonadati</taxon>
        <taxon>Pseudomonadota</taxon>
        <taxon>Alphaproteobacteria</taxon>
        <taxon>Hyphomicrobiales</taxon>
        <taxon>Nitrobacteraceae</taxon>
        <taxon>Rhodopseudomonas</taxon>
    </lineage>
</organism>
<comment type="caution">
    <text evidence="2">The sequence shown here is derived from an EMBL/GenBank/DDBJ whole genome shotgun (WGS) entry which is preliminary data.</text>
</comment>
<evidence type="ECO:0000313" key="2">
    <source>
        <dbReference type="EMBL" id="MDQ0326912.1"/>
    </source>
</evidence>
<keyword evidence="1" id="KW-0472">Membrane</keyword>
<protein>
    <submittedName>
        <fullName evidence="2">Uncharacterized protein</fullName>
    </submittedName>
</protein>
<dbReference type="Proteomes" id="UP001230253">
    <property type="component" value="Unassembled WGS sequence"/>
</dbReference>
<sequence length="29" mass="3200">MAGHLVKRTLLFFGLTFGYATIAAIPYLN</sequence>
<feature type="transmembrane region" description="Helical" evidence="1">
    <location>
        <begin position="9"/>
        <end position="28"/>
    </location>
</feature>
<proteinExistence type="predicted"/>
<keyword evidence="3" id="KW-1185">Reference proteome</keyword>
<name>A0ABU0C9N1_9BRAD</name>
<evidence type="ECO:0000313" key="3">
    <source>
        <dbReference type="Proteomes" id="UP001230253"/>
    </source>
</evidence>
<keyword evidence="1" id="KW-1133">Transmembrane helix</keyword>